<feature type="domain" description="STAS" evidence="4">
    <location>
        <begin position="74"/>
        <end position="171"/>
    </location>
</feature>
<feature type="compositionally biased region" description="Basic and acidic residues" evidence="3">
    <location>
        <begin position="47"/>
        <end position="56"/>
    </location>
</feature>
<evidence type="ECO:0000313" key="6">
    <source>
        <dbReference type="Proteomes" id="UP000321181"/>
    </source>
</evidence>
<keyword evidence="6" id="KW-1185">Reference proteome</keyword>
<comment type="caution">
    <text evidence="5">The sequence shown here is derived from an EMBL/GenBank/DDBJ whole genome shotgun (WGS) entry which is preliminary data.</text>
</comment>
<dbReference type="GO" id="GO:0043856">
    <property type="term" value="F:anti-sigma factor antagonist activity"/>
    <property type="evidence" value="ECO:0007669"/>
    <property type="project" value="InterPro"/>
</dbReference>
<evidence type="ECO:0000256" key="1">
    <source>
        <dbReference type="ARBA" id="ARBA00009013"/>
    </source>
</evidence>
<gene>
    <name evidence="5" type="ORF">CAE01nite_11840</name>
</gene>
<evidence type="ECO:0000256" key="2">
    <source>
        <dbReference type="RuleBase" id="RU003749"/>
    </source>
</evidence>
<reference evidence="5 6" key="1">
    <citation type="submission" date="2019-07" db="EMBL/GenBank/DDBJ databases">
        <title>Whole genome shotgun sequence of Cellulomonas aerilata NBRC 106308.</title>
        <authorList>
            <person name="Hosoyama A."/>
            <person name="Uohara A."/>
            <person name="Ohji S."/>
            <person name="Ichikawa N."/>
        </authorList>
    </citation>
    <scope>NUCLEOTIDE SEQUENCE [LARGE SCALE GENOMIC DNA]</scope>
    <source>
        <strain evidence="5 6">NBRC 106308</strain>
    </source>
</reference>
<dbReference type="AlphaFoldDB" id="A0A512DAG6"/>
<feature type="region of interest" description="Disordered" evidence="3">
    <location>
        <begin position="1"/>
        <end position="56"/>
    </location>
</feature>
<dbReference type="InterPro" id="IPR002645">
    <property type="entry name" value="STAS_dom"/>
</dbReference>
<dbReference type="InterPro" id="IPR036513">
    <property type="entry name" value="STAS_dom_sf"/>
</dbReference>
<dbReference type="RefSeq" id="WP_146901474.1">
    <property type="nucleotide sequence ID" value="NZ_BAAARM010000002.1"/>
</dbReference>
<sequence length="171" mass="17970">MEPRDVARAQLPATPDLVSAPWPTGRAPDPAAGGPSPAGGLRSGPPRWDESDHRPGPDPWAEALAITVATRDRVVIALAGEIDIANAGYLRAELAYLLEAGQTDVVVDLTHVVSISSSGLGVLVGALKRLRSVGGRLVLVAASDSLLRILRITRLNQVFEVHPTRDAALGR</sequence>
<dbReference type="SUPFAM" id="SSF52091">
    <property type="entry name" value="SpoIIaa-like"/>
    <property type="match status" value="1"/>
</dbReference>
<dbReference type="Proteomes" id="UP000321181">
    <property type="component" value="Unassembled WGS sequence"/>
</dbReference>
<dbReference type="PANTHER" id="PTHR33495">
    <property type="entry name" value="ANTI-SIGMA FACTOR ANTAGONIST TM_1081-RELATED-RELATED"/>
    <property type="match status" value="1"/>
</dbReference>
<dbReference type="Gene3D" id="3.30.750.24">
    <property type="entry name" value="STAS domain"/>
    <property type="match status" value="1"/>
</dbReference>
<accession>A0A512DAG6</accession>
<dbReference type="NCBIfam" id="TIGR00377">
    <property type="entry name" value="ant_ant_sig"/>
    <property type="match status" value="1"/>
</dbReference>
<organism evidence="5 6">
    <name type="scientific">Cellulomonas aerilata</name>
    <dbReference type="NCBI Taxonomy" id="515326"/>
    <lineage>
        <taxon>Bacteria</taxon>
        <taxon>Bacillati</taxon>
        <taxon>Actinomycetota</taxon>
        <taxon>Actinomycetes</taxon>
        <taxon>Micrococcales</taxon>
        <taxon>Cellulomonadaceae</taxon>
        <taxon>Cellulomonas</taxon>
    </lineage>
</organism>
<name>A0A512DAG6_9CELL</name>
<dbReference type="InterPro" id="IPR003658">
    <property type="entry name" value="Anti-sigma_ant"/>
</dbReference>
<evidence type="ECO:0000259" key="4">
    <source>
        <dbReference type="PROSITE" id="PS50801"/>
    </source>
</evidence>
<evidence type="ECO:0000256" key="3">
    <source>
        <dbReference type="SAM" id="MobiDB-lite"/>
    </source>
</evidence>
<evidence type="ECO:0000313" key="5">
    <source>
        <dbReference type="EMBL" id="GEO33459.1"/>
    </source>
</evidence>
<dbReference type="EMBL" id="BJYY01000010">
    <property type="protein sequence ID" value="GEO33459.1"/>
    <property type="molecule type" value="Genomic_DNA"/>
</dbReference>
<dbReference type="PROSITE" id="PS50801">
    <property type="entry name" value="STAS"/>
    <property type="match status" value="1"/>
</dbReference>
<feature type="compositionally biased region" description="Low complexity" evidence="3">
    <location>
        <begin position="25"/>
        <end position="46"/>
    </location>
</feature>
<protein>
    <recommendedName>
        <fullName evidence="2">Anti-sigma factor antagonist</fullName>
    </recommendedName>
</protein>
<dbReference type="PANTHER" id="PTHR33495:SF2">
    <property type="entry name" value="ANTI-SIGMA FACTOR ANTAGONIST TM_1081-RELATED"/>
    <property type="match status" value="1"/>
</dbReference>
<comment type="similarity">
    <text evidence="1 2">Belongs to the anti-sigma-factor antagonist family.</text>
</comment>
<dbReference type="CDD" id="cd07043">
    <property type="entry name" value="STAS_anti-anti-sigma_factors"/>
    <property type="match status" value="1"/>
</dbReference>
<proteinExistence type="inferred from homology"/>
<dbReference type="Pfam" id="PF01740">
    <property type="entry name" value="STAS"/>
    <property type="match status" value="1"/>
</dbReference>